<evidence type="ECO:0000256" key="4">
    <source>
        <dbReference type="ARBA" id="ARBA00022989"/>
    </source>
</evidence>
<keyword evidence="4 11" id="KW-1133">Transmembrane helix</keyword>
<feature type="transmembrane region" description="Helical" evidence="11">
    <location>
        <begin position="243"/>
        <end position="270"/>
    </location>
</feature>
<dbReference type="AlphaFoldDB" id="A0AAE0Z6Q2"/>
<comment type="caution">
    <text evidence="13">The sequence shown here is derived from an EMBL/GenBank/DDBJ whole genome shotgun (WGS) entry which is preliminary data.</text>
</comment>
<keyword evidence="7 9" id="KW-0675">Receptor</keyword>
<evidence type="ECO:0000256" key="5">
    <source>
        <dbReference type="ARBA" id="ARBA00023040"/>
    </source>
</evidence>
<dbReference type="InterPro" id="IPR017452">
    <property type="entry name" value="GPCR_Rhodpsn_7TM"/>
</dbReference>
<comment type="subcellular location">
    <subcellularLocation>
        <location evidence="1">Cell membrane</location>
        <topology evidence="1">Multi-pass membrane protein</topology>
    </subcellularLocation>
</comment>
<keyword evidence="2" id="KW-1003">Cell membrane</keyword>
<evidence type="ECO:0000313" key="13">
    <source>
        <dbReference type="EMBL" id="KAK3763266.1"/>
    </source>
</evidence>
<feature type="compositionally biased region" description="Polar residues" evidence="10">
    <location>
        <begin position="64"/>
        <end position="73"/>
    </location>
</feature>
<dbReference type="InterPro" id="IPR000276">
    <property type="entry name" value="GPCR_Rhodpsn"/>
</dbReference>
<dbReference type="CDD" id="cd14967">
    <property type="entry name" value="7tmA_amine_R-like"/>
    <property type="match status" value="1"/>
</dbReference>
<evidence type="ECO:0000256" key="1">
    <source>
        <dbReference type="ARBA" id="ARBA00004651"/>
    </source>
</evidence>
<accession>A0AAE0Z6Q2</accession>
<dbReference type="PRINTS" id="PR00237">
    <property type="entry name" value="GPCRRHODOPSN"/>
</dbReference>
<feature type="domain" description="G-protein coupled receptors family 1 profile" evidence="12">
    <location>
        <begin position="98"/>
        <end position="474"/>
    </location>
</feature>
<evidence type="ECO:0000313" key="14">
    <source>
        <dbReference type="Proteomes" id="UP001283361"/>
    </source>
</evidence>
<proteinExistence type="inferred from homology"/>
<dbReference type="GO" id="GO:0043410">
    <property type="term" value="P:positive regulation of MAPK cascade"/>
    <property type="evidence" value="ECO:0007669"/>
    <property type="project" value="TreeGrafter"/>
</dbReference>
<dbReference type="SUPFAM" id="SSF81321">
    <property type="entry name" value="Family A G protein-coupled receptor-like"/>
    <property type="match status" value="1"/>
</dbReference>
<reference evidence="13" key="1">
    <citation type="journal article" date="2023" name="G3 (Bethesda)">
        <title>A reference genome for the long-term kleptoplast-retaining sea slug Elysia crispata morphotype clarki.</title>
        <authorList>
            <person name="Eastman K.E."/>
            <person name="Pendleton A.L."/>
            <person name="Shaikh M.A."/>
            <person name="Suttiyut T."/>
            <person name="Ogas R."/>
            <person name="Tomko P."/>
            <person name="Gavelis G."/>
            <person name="Widhalm J.R."/>
            <person name="Wisecaver J.H."/>
        </authorList>
    </citation>
    <scope>NUCLEOTIDE SEQUENCE</scope>
    <source>
        <strain evidence="13">ECLA1</strain>
    </source>
</reference>
<evidence type="ECO:0000256" key="3">
    <source>
        <dbReference type="ARBA" id="ARBA00022692"/>
    </source>
</evidence>
<dbReference type="GO" id="GO:0071880">
    <property type="term" value="P:adenylate cyclase-activating adrenergic receptor signaling pathway"/>
    <property type="evidence" value="ECO:0007669"/>
    <property type="project" value="TreeGrafter"/>
</dbReference>
<comment type="similarity">
    <text evidence="9">Belongs to the G-protein coupled receptor 1 family.</text>
</comment>
<feature type="region of interest" description="Disordered" evidence="10">
    <location>
        <begin position="57"/>
        <end position="76"/>
    </location>
</feature>
<dbReference type="Proteomes" id="UP001283361">
    <property type="component" value="Unassembled WGS sequence"/>
</dbReference>
<feature type="transmembrane region" description="Helical" evidence="11">
    <location>
        <begin position="115"/>
        <end position="135"/>
    </location>
</feature>
<gene>
    <name evidence="13" type="ORF">RRG08_028176</name>
</gene>
<feature type="transmembrane region" description="Helical" evidence="11">
    <location>
        <begin position="419"/>
        <end position="441"/>
    </location>
</feature>
<protein>
    <recommendedName>
        <fullName evidence="12">G-protein coupled receptors family 1 profile domain-containing protein</fullName>
    </recommendedName>
</protein>
<keyword evidence="6 11" id="KW-0472">Membrane</keyword>
<evidence type="ECO:0000256" key="9">
    <source>
        <dbReference type="RuleBase" id="RU000688"/>
    </source>
</evidence>
<dbReference type="EMBL" id="JAWDGP010004578">
    <property type="protein sequence ID" value="KAK3763266.1"/>
    <property type="molecule type" value="Genomic_DNA"/>
</dbReference>
<feature type="transmembrane region" description="Helical" evidence="11">
    <location>
        <begin position="155"/>
        <end position="177"/>
    </location>
</feature>
<evidence type="ECO:0000259" key="12">
    <source>
        <dbReference type="PROSITE" id="PS50262"/>
    </source>
</evidence>
<dbReference type="PROSITE" id="PS50262">
    <property type="entry name" value="G_PROTEIN_RECEP_F1_2"/>
    <property type="match status" value="1"/>
</dbReference>
<name>A0AAE0Z6Q2_9GAST</name>
<dbReference type="SMART" id="SM01381">
    <property type="entry name" value="7TM_GPCR_Srsx"/>
    <property type="match status" value="1"/>
</dbReference>
<dbReference type="GO" id="GO:0005886">
    <property type="term" value="C:plasma membrane"/>
    <property type="evidence" value="ECO:0007669"/>
    <property type="project" value="UniProtKB-SubCell"/>
</dbReference>
<evidence type="ECO:0000256" key="8">
    <source>
        <dbReference type="ARBA" id="ARBA00023224"/>
    </source>
</evidence>
<evidence type="ECO:0000256" key="11">
    <source>
        <dbReference type="SAM" id="Phobius"/>
    </source>
</evidence>
<feature type="transmembrane region" description="Helical" evidence="11">
    <location>
        <begin position="81"/>
        <end position="108"/>
    </location>
</feature>
<dbReference type="PANTHER" id="PTHR24248">
    <property type="entry name" value="ADRENERGIC RECEPTOR-RELATED G-PROTEIN COUPLED RECEPTOR"/>
    <property type="match status" value="1"/>
</dbReference>
<keyword evidence="3 9" id="KW-0812">Transmembrane</keyword>
<dbReference type="Gene3D" id="1.20.1070.10">
    <property type="entry name" value="Rhodopsin 7-helix transmembrane proteins"/>
    <property type="match status" value="2"/>
</dbReference>
<feature type="transmembrane region" description="Helical" evidence="11">
    <location>
        <begin position="198"/>
        <end position="218"/>
    </location>
</feature>
<keyword evidence="8 9" id="KW-0807">Transducer</keyword>
<evidence type="ECO:0000256" key="7">
    <source>
        <dbReference type="ARBA" id="ARBA00023170"/>
    </source>
</evidence>
<feature type="compositionally biased region" description="Polar residues" evidence="10">
    <location>
        <begin position="355"/>
        <end position="389"/>
    </location>
</feature>
<sequence length="514" mass="56833">MDNEDIISVTLSTTTTTLFGLLTDESINMDSTNVNSSINDSSKAFPKATLASIVTSPDHDYENSTESPQPTRPSNHEAPSAILTGIVLYILVLITLVGNIFVLLAVYIEKSLQTAFNFFIVNLAITDTCVAATAMSFYATDMMLGYWPFGPTACAFWIFCDYGMTFASVFTLVAISADRFWSVYWSIQYRSINKRKKSLTMIAIVWILMLVLWVPALVMDRINNGANDDDWFCMWDPAENQEFVVVIAIVGHHGPCVLMLAFFFLVYFFLKRRAKLRPVNNPPQVAHNSTAKREITMTEASADNGNQSPSTIIETTQADKSDQVLSSTAIPNFVVNSNPDQPLSASNLQQEKTSTLLQVPGNQSASTSGDKESGTTGNPTAMIKNSSGGKSPAPKKTAKSVKMSEASQAEKRNKREMKVFVTLTYIIVGYLICWVPFHVVFDLQAGDPAIVPNTIYQVTFWMTYLNSTINPFLYNFSSPEFRDAFRKIFVCGKVRRSRNGNGTSSANNQITPSA</sequence>
<dbReference type="PANTHER" id="PTHR24248:SF185">
    <property type="entry name" value="DOPAMINE RECEPTOR 2"/>
    <property type="match status" value="1"/>
</dbReference>
<dbReference type="Pfam" id="PF00001">
    <property type="entry name" value="7tm_1"/>
    <property type="match status" value="1"/>
</dbReference>
<keyword evidence="14" id="KW-1185">Reference proteome</keyword>
<keyword evidence="5 9" id="KW-0297">G-protein coupled receptor</keyword>
<dbReference type="PROSITE" id="PS00237">
    <property type="entry name" value="G_PROTEIN_RECEP_F1_1"/>
    <property type="match status" value="1"/>
</dbReference>
<evidence type="ECO:0000256" key="6">
    <source>
        <dbReference type="ARBA" id="ARBA00023136"/>
    </source>
</evidence>
<evidence type="ECO:0000256" key="10">
    <source>
        <dbReference type="SAM" id="MobiDB-lite"/>
    </source>
</evidence>
<organism evidence="13 14">
    <name type="scientific">Elysia crispata</name>
    <name type="common">lettuce slug</name>
    <dbReference type="NCBI Taxonomy" id="231223"/>
    <lineage>
        <taxon>Eukaryota</taxon>
        <taxon>Metazoa</taxon>
        <taxon>Spiralia</taxon>
        <taxon>Lophotrochozoa</taxon>
        <taxon>Mollusca</taxon>
        <taxon>Gastropoda</taxon>
        <taxon>Heterobranchia</taxon>
        <taxon>Euthyneura</taxon>
        <taxon>Panpulmonata</taxon>
        <taxon>Sacoglossa</taxon>
        <taxon>Placobranchoidea</taxon>
        <taxon>Plakobranchidae</taxon>
        <taxon>Elysia</taxon>
    </lineage>
</organism>
<evidence type="ECO:0000256" key="2">
    <source>
        <dbReference type="ARBA" id="ARBA00022475"/>
    </source>
</evidence>
<dbReference type="GO" id="GO:0004930">
    <property type="term" value="F:G protein-coupled receptor activity"/>
    <property type="evidence" value="ECO:0007669"/>
    <property type="project" value="UniProtKB-KW"/>
</dbReference>
<feature type="region of interest" description="Disordered" evidence="10">
    <location>
        <begin position="355"/>
        <end position="409"/>
    </location>
</feature>